<dbReference type="SUPFAM" id="SSF47384">
    <property type="entry name" value="Homodimeric domain of signal transducing histidine kinase"/>
    <property type="match status" value="1"/>
</dbReference>
<dbReference type="Gene3D" id="3.30.565.10">
    <property type="entry name" value="Histidine kinase-like ATPase, C-terminal domain"/>
    <property type="match status" value="1"/>
</dbReference>
<sequence>MLEVQPTGEGWVADALAAAHACVWRWEETPGRLAWEGAPGALLRAVPGTLLELEQLVHEDDRGARRTAVARALQRGGTWSCAFRLVGGGQRWVEERGRAVAGPAGGARASALLVDVSQRREAEEALELRLRLEARERHQAQLATGTAEAALRALARSEAYLESIFASMTDGLVLFAPDGRITRMNPTAAQMLGFGEAEAAMTTAERMSRVHLLDVDGKVVPHERLPVVLALRGELVRAQPYCLDLADGRKTWAVCGAAPIRAPDGSIGGAVLTLGDVTRLREVQEQREDLSRMISHDLRTPLGVILAQAKLIGRRAEATDAVRTRADAIATSAQRMTSMLNDLVESTLLEAGKLRLEREPVDLAAMARDLRGRLAAPYDGERIRIEEGPQLPKVSADPARLERVLVNLFTNALKYSEPGTEVLVRLGGQEAEVVLEVVDRGPGIEPADLPHLFERYFRALGHRRYEGMGLGLYTARCLVEAHGGTIAVHSERGRGSTFRVRLPTADRLG</sequence>
<feature type="domain" description="PAC" evidence="15">
    <location>
        <begin position="237"/>
        <end position="289"/>
    </location>
</feature>
<dbReference type="NCBIfam" id="TIGR00229">
    <property type="entry name" value="sensory_box"/>
    <property type="match status" value="1"/>
</dbReference>
<dbReference type="InterPro" id="IPR004358">
    <property type="entry name" value="Sig_transdc_His_kin-like_C"/>
</dbReference>
<dbReference type="RefSeq" id="WP_176062095.1">
    <property type="nucleotide sequence ID" value="NZ_BJTG01000001.1"/>
</dbReference>
<dbReference type="AlphaFoldDB" id="A0A7I9VFX1"/>
<keyword evidence="5" id="KW-0808">Transferase</keyword>
<evidence type="ECO:0000256" key="4">
    <source>
        <dbReference type="ARBA" id="ARBA00022553"/>
    </source>
</evidence>
<evidence type="ECO:0000256" key="3">
    <source>
        <dbReference type="ARBA" id="ARBA00012438"/>
    </source>
</evidence>
<dbReference type="SUPFAM" id="SSF55874">
    <property type="entry name" value="ATPase domain of HSP90 chaperone/DNA topoisomerase II/histidine kinase"/>
    <property type="match status" value="1"/>
</dbReference>
<evidence type="ECO:0000256" key="2">
    <source>
        <dbReference type="ARBA" id="ARBA00004141"/>
    </source>
</evidence>
<dbReference type="Pfam" id="PF08448">
    <property type="entry name" value="PAS_4"/>
    <property type="match status" value="1"/>
</dbReference>
<dbReference type="SMART" id="SM00091">
    <property type="entry name" value="PAS"/>
    <property type="match status" value="1"/>
</dbReference>
<keyword evidence="6" id="KW-0812">Transmembrane</keyword>
<evidence type="ECO:0000313" key="17">
    <source>
        <dbReference type="Proteomes" id="UP000503640"/>
    </source>
</evidence>
<dbReference type="InterPro" id="IPR000014">
    <property type="entry name" value="PAS"/>
</dbReference>
<evidence type="ECO:0000256" key="7">
    <source>
        <dbReference type="ARBA" id="ARBA00022741"/>
    </source>
</evidence>
<dbReference type="InterPro" id="IPR005467">
    <property type="entry name" value="His_kinase_dom"/>
</dbReference>
<dbReference type="InterPro" id="IPR036890">
    <property type="entry name" value="HATPase_C_sf"/>
</dbReference>
<dbReference type="EMBL" id="BJTG01000001">
    <property type="protein sequence ID" value="GEJ55282.1"/>
    <property type="molecule type" value="Genomic_DNA"/>
</dbReference>
<dbReference type="InterPro" id="IPR003594">
    <property type="entry name" value="HATPase_dom"/>
</dbReference>
<dbReference type="PROSITE" id="PS50113">
    <property type="entry name" value="PAC"/>
    <property type="match status" value="1"/>
</dbReference>
<name>A0A7I9VFX1_9BACT</name>
<keyword evidence="17" id="KW-1185">Reference proteome</keyword>
<dbReference type="Gene3D" id="3.30.450.20">
    <property type="entry name" value="PAS domain"/>
    <property type="match status" value="2"/>
</dbReference>
<dbReference type="GO" id="GO:0005524">
    <property type="term" value="F:ATP binding"/>
    <property type="evidence" value="ECO:0007669"/>
    <property type="project" value="UniProtKB-KW"/>
</dbReference>
<dbReference type="SUPFAM" id="SSF55785">
    <property type="entry name" value="PYP-like sensor domain (PAS domain)"/>
    <property type="match status" value="2"/>
</dbReference>
<dbReference type="EC" id="2.7.13.3" evidence="3"/>
<evidence type="ECO:0000259" key="14">
    <source>
        <dbReference type="PROSITE" id="PS50112"/>
    </source>
</evidence>
<dbReference type="GO" id="GO:0030295">
    <property type="term" value="F:protein kinase activator activity"/>
    <property type="evidence" value="ECO:0007669"/>
    <property type="project" value="TreeGrafter"/>
</dbReference>
<dbReference type="InterPro" id="IPR000700">
    <property type="entry name" value="PAS-assoc_C"/>
</dbReference>
<dbReference type="PANTHER" id="PTHR42878">
    <property type="entry name" value="TWO-COMPONENT HISTIDINE KINASE"/>
    <property type="match status" value="1"/>
</dbReference>
<keyword evidence="7" id="KW-0547">Nucleotide-binding</keyword>
<gene>
    <name evidence="16" type="ORF">AMYX_00230</name>
</gene>
<dbReference type="PRINTS" id="PR00344">
    <property type="entry name" value="BCTRLSENSOR"/>
</dbReference>
<dbReference type="InterPro" id="IPR013656">
    <property type="entry name" value="PAS_4"/>
</dbReference>
<keyword evidence="4" id="KW-0597">Phosphoprotein</keyword>
<dbReference type="InterPro" id="IPR050351">
    <property type="entry name" value="BphY/WalK/GraS-like"/>
</dbReference>
<evidence type="ECO:0000256" key="6">
    <source>
        <dbReference type="ARBA" id="ARBA00022692"/>
    </source>
</evidence>
<dbReference type="InterPro" id="IPR003661">
    <property type="entry name" value="HisK_dim/P_dom"/>
</dbReference>
<evidence type="ECO:0000256" key="8">
    <source>
        <dbReference type="ARBA" id="ARBA00022777"/>
    </source>
</evidence>
<dbReference type="SMART" id="SM00387">
    <property type="entry name" value="HATPase_c"/>
    <property type="match status" value="1"/>
</dbReference>
<dbReference type="InterPro" id="IPR035965">
    <property type="entry name" value="PAS-like_dom_sf"/>
</dbReference>
<dbReference type="PANTHER" id="PTHR42878:SF7">
    <property type="entry name" value="SENSOR HISTIDINE KINASE GLRK"/>
    <property type="match status" value="1"/>
</dbReference>
<keyword evidence="12" id="KW-0472">Membrane</keyword>
<dbReference type="PROSITE" id="PS50109">
    <property type="entry name" value="HIS_KIN"/>
    <property type="match status" value="1"/>
</dbReference>
<accession>A0A7I9VFX1</accession>
<keyword evidence="10" id="KW-1133">Transmembrane helix</keyword>
<dbReference type="CDD" id="cd00082">
    <property type="entry name" value="HisKA"/>
    <property type="match status" value="1"/>
</dbReference>
<evidence type="ECO:0000256" key="1">
    <source>
        <dbReference type="ARBA" id="ARBA00000085"/>
    </source>
</evidence>
<dbReference type="GO" id="GO:0007234">
    <property type="term" value="P:osmosensory signaling via phosphorelay pathway"/>
    <property type="evidence" value="ECO:0007669"/>
    <property type="project" value="TreeGrafter"/>
</dbReference>
<dbReference type="CDD" id="cd00130">
    <property type="entry name" value="PAS"/>
    <property type="match status" value="1"/>
</dbReference>
<feature type="domain" description="Histidine kinase" evidence="13">
    <location>
        <begin position="293"/>
        <end position="506"/>
    </location>
</feature>
<keyword evidence="8" id="KW-0418">Kinase</keyword>
<proteinExistence type="predicted"/>
<dbReference type="Proteomes" id="UP000503640">
    <property type="component" value="Unassembled WGS sequence"/>
</dbReference>
<organism evidence="16 17">
    <name type="scientific">Anaeromyxobacter diazotrophicus</name>
    <dbReference type="NCBI Taxonomy" id="2590199"/>
    <lineage>
        <taxon>Bacteria</taxon>
        <taxon>Pseudomonadati</taxon>
        <taxon>Myxococcota</taxon>
        <taxon>Myxococcia</taxon>
        <taxon>Myxococcales</taxon>
        <taxon>Cystobacterineae</taxon>
        <taxon>Anaeromyxobacteraceae</taxon>
        <taxon>Anaeromyxobacter</taxon>
    </lineage>
</organism>
<dbReference type="Pfam" id="PF02518">
    <property type="entry name" value="HATPase_c"/>
    <property type="match status" value="1"/>
</dbReference>
<dbReference type="InterPro" id="IPR013655">
    <property type="entry name" value="PAS_fold_3"/>
</dbReference>
<keyword evidence="9" id="KW-0067">ATP-binding</keyword>
<comment type="subcellular location">
    <subcellularLocation>
        <location evidence="2">Membrane</location>
        <topology evidence="2">Multi-pass membrane protein</topology>
    </subcellularLocation>
</comment>
<evidence type="ECO:0000259" key="13">
    <source>
        <dbReference type="PROSITE" id="PS50109"/>
    </source>
</evidence>
<dbReference type="GO" id="GO:0000155">
    <property type="term" value="F:phosphorelay sensor kinase activity"/>
    <property type="evidence" value="ECO:0007669"/>
    <property type="project" value="InterPro"/>
</dbReference>
<protein>
    <recommendedName>
        <fullName evidence="3">histidine kinase</fullName>
        <ecNumber evidence="3">2.7.13.3</ecNumber>
    </recommendedName>
</protein>
<dbReference type="SMART" id="SM00388">
    <property type="entry name" value="HisKA"/>
    <property type="match status" value="1"/>
</dbReference>
<dbReference type="CDD" id="cd00075">
    <property type="entry name" value="HATPase"/>
    <property type="match status" value="1"/>
</dbReference>
<evidence type="ECO:0000256" key="9">
    <source>
        <dbReference type="ARBA" id="ARBA00022840"/>
    </source>
</evidence>
<dbReference type="InterPro" id="IPR036097">
    <property type="entry name" value="HisK_dim/P_sf"/>
</dbReference>
<evidence type="ECO:0000256" key="10">
    <source>
        <dbReference type="ARBA" id="ARBA00022989"/>
    </source>
</evidence>
<reference evidence="17" key="1">
    <citation type="journal article" date="2020" name="Appl. Environ. Microbiol.">
        <title>Diazotrophic Anaeromyxobacter Isolates from Soils.</title>
        <authorList>
            <person name="Masuda Y."/>
            <person name="Yamanaka H."/>
            <person name="Xu Z.X."/>
            <person name="Shiratori Y."/>
            <person name="Aono T."/>
            <person name="Amachi S."/>
            <person name="Senoo K."/>
            <person name="Itoh H."/>
        </authorList>
    </citation>
    <scope>NUCLEOTIDE SEQUENCE [LARGE SCALE GENOMIC DNA]</scope>
    <source>
        <strain evidence="17">R267</strain>
    </source>
</reference>
<dbReference type="Pfam" id="PF00512">
    <property type="entry name" value="HisKA"/>
    <property type="match status" value="1"/>
</dbReference>
<evidence type="ECO:0000259" key="15">
    <source>
        <dbReference type="PROSITE" id="PS50113"/>
    </source>
</evidence>
<evidence type="ECO:0000256" key="11">
    <source>
        <dbReference type="ARBA" id="ARBA00023012"/>
    </source>
</evidence>
<dbReference type="GO" id="GO:0000156">
    <property type="term" value="F:phosphorelay response regulator activity"/>
    <property type="evidence" value="ECO:0007669"/>
    <property type="project" value="TreeGrafter"/>
</dbReference>
<comment type="catalytic activity">
    <reaction evidence="1">
        <text>ATP + protein L-histidine = ADP + protein N-phospho-L-histidine.</text>
        <dbReference type="EC" id="2.7.13.3"/>
    </reaction>
</comment>
<comment type="caution">
    <text evidence="16">The sequence shown here is derived from an EMBL/GenBank/DDBJ whole genome shotgun (WGS) entry which is preliminary data.</text>
</comment>
<feature type="domain" description="PAS" evidence="14">
    <location>
        <begin position="157"/>
        <end position="198"/>
    </location>
</feature>
<evidence type="ECO:0000256" key="5">
    <source>
        <dbReference type="ARBA" id="ARBA00022679"/>
    </source>
</evidence>
<dbReference type="Gene3D" id="1.10.287.130">
    <property type="match status" value="1"/>
</dbReference>
<dbReference type="FunFam" id="3.30.565.10:FF:000006">
    <property type="entry name" value="Sensor histidine kinase WalK"/>
    <property type="match status" value="1"/>
</dbReference>
<evidence type="ECO:0000256" key="12">
    <source>
        <dbReference type="ARBA" id="ARBA00023136"/>
    </source>
</evidence>
<keyword evidence="11" id="KW-0902">Two-component regulatory system</keyword>
<dbReference type="GO" id="GO:0016020">
    <property type="term" value="C:membrane"/>
    <property type="evidence" value="ECO:0007669"/>
    <property type="project" value="UniProtKB-SubCell"/>
</dbReference>
<dbReference type="Pfam" id="PF08447">
    <property type="entry name" value="PAS_3"/>
    <property type="match status" value="1"/>
</dbReference>
<evidence type="ECO:0000313" key="16">
    <source>
        <dbReference type="EMBL" id="GEJ55282.1"/>
    </source>
</evidence>
<dbReference type="PROSITE" id="PS50112">
    <property type="entry name" value="PAS"/>
    <property type="match status" value="1"/>
</dbReference>